<keyword evidence="3" id="KW-1185">Reference proteome</keyword>
<feature type="region of interest" description="Disordered" evidence="1">
    <location>
        <begin position="1"/>
        <end position="82"/>
    </location>
</feature>
<feature type="compositionally biased region" description="Polar residues" evidence="1">
    <location>
        <begin position="73"/>
        <end position="82"/>
    </location>
</feature>
<protein>
    <submittedName>
        <fullName evidence="2">21316_t:CDS:1</fullName>
    </submittedName>
</protein>
<evidence type="ECO:0000313" key="3">
    <source>
        <dbReference type="Proteomes" id="UP000789405"/>
    </source>
</evidence>
<evidence type="ECO:0000256" key="1">
    <source>
        <dbReference type="SAM" id="MobiDB-lite"/>
    </source>
</evidence>
<sequence>TPTSNTRHPSSKHARKLYHEDTRTGGTINSTKKTTRDNSMIDNETPKPVEPYQDPSSTKHHTRHQRRRYSRFQGISPTTTMSTMKVFQIPTGNDGTNDV</sequence>
<dbReference type="EMBL" id="CAJVPY010032022">
    <property type="protein sequence ID" value="CAG8797287.1"/>
    <property type="molecule type" value="Genomic_DNA"/>
</dbReference>
<proteinExistence type="predicted"/>
<dbReference type="AlphaFoldDB" id="A0A9N9JUX5"/>
<reference evidence="2" key="1">
    <citation type="submission" date="2021-06" db="EMBL/GenBank/DDBJ databases">
        <authorList>
            <person name="Kallberg Y."/>
            <person name="Tangrot J."/>
            <person name="Rosling A."/>
        </authorList>
    </citation>
    <scope>NUCLEOTIDE SEQUENCE</scope>
    <source>
        <strain evidence="2">MA453B</strain>
    </source>
</reference>
<feature type="non-terminal residue" evidence="2">
    <location>
        <position position="1"/>
    </location>
</feature>
<feature type="non-terminal residue" evidence="2">
    <location>
        <position position="99"/>
    </location>
</feature>
<name>A0A9N9JUX5_9GLOM</name>
<feature type="compositionally biased region" description="Basic residues" evidence="1">
    <location>
        <begin position="58"/>
        <end position="70"/>
    </location>
</feature>
<gene>
    <name evidence="2" type="ORF">DERYTH_LOCUS22649</name>
</gene>
<comment type="caution">
    <text evidence="2">The sequence shown here is derived from an EMBL/GenBank/DDBJ whole genome shotgun (WGS) entry which is preliminary data.</text>
</comment>
<feature type="compositionally biased region" description="Polar residues" evidence="1">
    <location>
        <begin position="24"/>
        <end position="42"/>
    </location>
</feature>
<organism evidence="2 3">
    <name type="scientific">Dentiscutata erythropus</name>
    <dbReference type="NCBI Taxonomy" id="1348616"/>
    <lineage>
        <taxon>Eukaryota</taxon>
        <taxon>Fungi</taxon>
        <taxon>Fungi incertae sedis</taxon>
        <taxon>Mucoromycota</taxon>
        <taxon>Glomeromycotina</taxon>
        <taxon>Glomeromycetes</taxon>
        <taxon>Diversisporales</taxon>
        <taxon>Gigasporaceae</taxon>
        <taxon>Dentiscutata</taxon>
    </lineage>
</organism>
<dbReference type="Proteomes" id="UP000789405">
    <property type="component" value="Unassembled WGS sequence"/>
</dbReference>
<evidence type="ECO:0000313" key="2">
    <source>
        <dbReference type="EMBL" id="CAG8797287.1"/>
    </source>
</evidence>
<accession>A0A9N9JUX5</accession>